<organism evidence="5 6">
    <name type="scientific">Hungatella hathewayi</name>
    <dbReference type="NCBI Taxonomy" id="154046"/>
    <lineage>
        <taxon>Bacteria</taxon>
        <taxon>Bacillati</taxon>
        <taxon>Bacillota</taxon>
        <taxon>Clostridia</taxon>
        <taxon>Lachnospirales</taxon>
        <taxon>Lachnospiraceae</taxon>
        <taxon>Hungatella</taxon>
    </lineage>
</organism>
<evidence type="ECO:0000313" key="6">
    <source>
        <dbReference type="Proteomes" id="UP000095651"/>
    </source>
</evidence>
<proteinExistence type="predicted"/>
<dbReference type="Proteomes" id="UP000095651">
    <property type="component" value="Unassembled WGS sequence"/>
</dbReference>
<dbReference type="Gene3D" id="3.20.80.10">
    <property type="entry name" value="Regulatory factor, effector binding domain"/>
    <property type="match status" value="1"/>
</dbReference>
<reference evidence="5 6" key="1">
    <citation type="submission" date="2015-09" db="EMBL/GenBank/DDBJ databases">
        <authorList>
            <consortium name="Pathogen Informatics"/>
        </authorList>
    </citation>
    <scope>NUCLEOTIDE SEQUENCE [LARGE SCALE GENOMIC DNA]</scope>
    <source>
        <strain evidence="5 6">2789STDY5608850</strain>
    </source>
</reference>
<feature type="domain" description="HTH araC/xylS-type" evidence="4">
    <location>
        <begin position="8"/>
        <end position="106"/>
    </location>
</feature>
<evidence type="ECO:0000256" key="2">
    <source>
        <dbReference type="ARBA" id="ARBA00023125"/>
    </source>
</evidence>
<sequence length="292" mass="33018">MNWISGLQKAIDYIESHLTEELEAADIAAQANYSPYHFQRVFGILCGYSLGEYIRMRRLTLAGSELASTDIKVIDVALKYGYDSPESFGRAFSRFHGITPVQAKSGRAKLKSFSRLSVKLILDGGSTMKYRIEKMGELEVIVKKKNFSCDLETSNRQLPEFWGECWRDKTMLELFERNSKEGIFGDALLGLCLSENPQANEFVYAIGMMYDGGPVAEELSVEKIPAYTWAVFECVGPIPGAFQEMQHTVYSEFFPSSEYQPCSGLDIQVYPTGDMQSDKYVCQLWIPIEKNL</sequence>
<dbReference type="AlphaFoldDB" id="A0A174GRI8"/>
<dbReference type="SMART" id="SM00871">
    <property type="entry name" value="AraC_E_bind"/>
    <property type="match status" value="1"/>
</dbReference>
<dbReference type="Gene3D" id="1.10.10.60">
    <property type="entry name" value="Homeodomain-like"/>
    <property type="match status" value="2"/>
</dbReference>
<dbReference type="GO" id="GO:0043565">
    <property type="term" value="F:sequence-specific DNA binding"/>
    <property type="evidence" value="ECO:0007669"/>
    <property type="project" value="InterPro"/>
</dbReference>
<accession>A0A174GRI8</accession>
<evidence type="ECO:0000256" key="3">
    <source>
        <dbReference type="ARBA" id="ARBA00023163"/>
    </source>
</evidence>
<dbReference type="InterPro" id="IPR029442">
    <property type="entry name" value="GyrI-like"/>
</dbReference>
<dbReference type="Pfam" id="PF06445">
    <property type="entry name" value="GyrI-like"/>
    <property type="match status" value="1"/>
</dbReference>
<protein>
    <submittedName>
        <fullName evidence="5">AraC family transcriptional regulator</fullName>
    </submittedName>
</protein>
<dbReference type="SUPFAM" id="SSF55136">
    <property type="entry name" value="Probable bacterial effector-binding domain"/>
    <property type="match status" value="1"/>
</dbReference>
<dbReference type="RefSeq" id="WP_055656996.1">
    <property type="nucleotide sequence ID" value="NZ_CABIXC010000009.1"/>
</dbReference>
<dbReference type="GO" id="GO:0003700">
    <property type="term" value="F:DNA-binding transcription factor activity"/>
    <property type="evidence" value="ECO:0007669"/>
    <property type="project" value="InterPro"/>
</dbReference>
<dbReference type="PROSITE" id="PS01124">
    <property type="entry name" value="HTH_ARAC_FAMILY_2"/>
    <property type="match status" value="1"/>
</dbReference>
<evidence type="ECO:0000256" key="1">
    <source>
        <dbReference type="ARBA" id="ARBA00023015"/>
    </source>
</evidence>
<dbReference type="PANTHER" id="PTHR47504">
    <property type="entry name" value="RIGHT ORIGIN-BINDING PROTEIN"/>
    <property type="match status" value="1"/>
</dbReference>
<dbReference type="InterPro" id="IPR011256">
    <property type="entry name" value="Reg_factor_effector_dom_sf"/>
</dbReference>
<keyword evidence="3" id="KW-0804">Transcription</keyword>
<dbReference type="Pfam" id="PF12833">
    <property type="entry name" value="HTH_18"/>
    <property type="match status" value="1"/>
</dbReference>
<dbReference type="EMBL" id="CYZE01000009">
    <property type="protein sequence ID" value="CUO63459.1"/>
    <property type="molecule type" value="Genomic_DNA"/>
</dbReference>
<keyword evidence="1" id="KW-0805">Transcription regulation</keyword>
<dbReference type="InterPro" id="IPR009057">
    <property type="entry name" value="Homeodomain-like_sf"/>
</dbReference>
<dbReference type="PANTHER" id="PTHR47504:SF5">
    <property type="entry name" value="RIGHT ORIGIN-BINDING PROTEIN"/>
    <property type="match status" value="1"/>
</dbReference>
<name>A0A174GRI8_9FIRM</name>
<dbReference type="InterPro" id="IPR018060">
    <property type="entry name" value="HTH_AraC"/>
</dbReference>
<dbReference type="SMART" id="SM00342">
    <property type="entry name" value="HTH_ARAC"/>
    <property type="match status" value="1"/>
</dbReference>
<evidence type="ECO:0000313" key="5">
    <source>
        <dbReference type="EMBL" id="CUO63459.1"/>
    </source>
</evidence>
<dbReference type="SUPFAM" id="SSF46689">
    <property type="entry name" value="Homeodomain-like"/>
    <property type="match status" value="2"/>
</dbReference>
<dbReference type="InterPro" id="IPR010499">
    <property type="entry name" value="AraC_E-bd"/>
</dbReference>
<gene>
    <name evidence="5" type="primary">rob_2</name>
    <name evidence="5" type="ORF">ERS852407_03430</name>
</gene>
<evidence type="ECO:0000259" key="4">
    <source>
        <dbReference type="PROSITE" id="PS01124"/>
    </source>
</evidence>
<dbReference type="InterPro" id="IPR050959">
    <property type="entry name" value="MarA-like"/>
</dbReference>
<keyword evidence="2" id="KW-0238">DNA-binding</keyword>